<feature type="compositionally biased region" description="Low complexity" evidence="1">
    <location>
        <begin position="519"/>
        <end position="533"/>
    </location>
</feature>
<proteinExistence type="predicted"/>
<comment type="caution">
    <text evidence="2">The sequence shown here is derived from an EMBL/GenBank/DDBJ whole genome shotgun (WGS) entry which is preliminary data.</text>
</comment>
<dbReference type="SUPFAM" id="SSF47473">
    <property type="entry name" value="EF-hand"/>
    <property type="match status" value="1"/>
</dbReference>
<evidence type="ECO:0008006" key="4">
    <source>
        <dbReference type="Google" id="ProtNLM"/>
    </source>
</evidence>
<feature type="region of interest" description="Disordered" evidence="1">
    <location>
        <begin position="396"/>
        <end position="534"/>
    </location>
</feature>
<feature type="compositionally biased region" description="Polar residues" evidence="1">
    <location>
        <begin position="445"/>
        <end position="481"/>
    </location>
</feature>
<dbReference type="EMBL" id="JBIMZQ010000013">
    <property type="protein sequence ID" value="KAL3667697.1"/>
    <property type="molecule type" value="Genomic_DNA"/>
</dbReference>
<dbReference type="AlphaFoldDB" id="A0ABD3FLB7"/>
<protein>
    <recommendedName>
        <fullName evidence="4">EF-hand domain-containing protein</fullName>
    </recommendedName>
</protein>
<name>A0ABD3FLB7_9STRA</name>
<organism evidence="2 3">
    <name type="scientific">Phytophthora oleae</name>
    <dbReference type="NCBI Taxonomy" id="2107226"/>
    <lineage>
        <taxon>Eukaryota</taxon>
        <taxon>Sar</taxon>
        <taxon>Stramenopiles</taxon>
        <taxon>Oomycota</taxon>
        <taxon>Peronosporomycetes</taxon>
        <taxon>Peronosporales</taxon>
        <taxon>Peronosporaceae</taxon>
        <taxon>Phytophthora</taxon>
    </lineage>
</organism>
<feature type="compositionally biased region" description="Basic residues" evidence="1">
    <location>
        <begin position="429"/>
        <end position="444"/>
    </location>
</feature>
<dbReference type="InterPro" id="IPR011992">
    <property type="entry name" value="EF-hand-dom_pair"/>
</dbReference>
<reference evidence="2 3" key="1">
    <citation type="submission" date="2024-09" db="EMBL/GenBank/DDBJ databases">
        <title>Genome sequencing and assembly of Phytophthora oleae, isolate VK10A, causative agent of rot of olive drupes.</title>
        <authorList>
            <person name="Conti Taguali S."/>
            <person name="Riolo M."/>
            <person name="La Spada F."/>
            <person name="Cacciola S.O."/>
            <person name="Dionisio G."/>
        </authorList>
    </citation>
    <scope>NUCLEOTIDE SEQUENCE [LARGE SCALE GENOMIC DNA]</scope>
    <source>
        <strain evidence="2 3">VK10A</strain>
    </source>
</reference>
<feature type="region of interest" description="Disordered" evidence="1">
    <location>
        <begin position="28"/>
        <end position="51"/>
    </location>
</feature>
<accession>A0ABD3FLB7</accession>
<evidence type="ECO:0000313" key="2">
    <source>
        <dbReference type="EMBL" id="KAL3667697.1"/>
    </source>
</evidence>
<feature type="compositionally biased region" description="Basic and acidic residues" evidence="1">
    <location>
        <begin position="498"/>
        <end position="518"/>
    </location>
</feature>
<gene>
    <name evidence="2" type="ORF">V7S43_007250</name>
</gene>
<dbReference type="Proteomes" id="UP001632037">
    <property type="component" value="Unassembled WGS sequence"/>
</dbReference>
<sequence>MDPRVSTAPTPSVKRWVPKNSNSTCLLRQPSLKGANASRPNNTDTDDTNLRPATCPVPTLTPQFHWNLNNSALKTLAKSQIEELYGLFQFYDSSAVGDDLPSINCSRLIEILRDARLMSESTISLHSIGSPAKRLQLDCVERIFAQAVMGQMRVYLDADGQPALTFPLFCGALMNCAMSLTPLAHPEAALRQILPILLDGSIVSGHQTSLQKGLLGHIPTDGTISLWTNELRIDPPDFRVLPPFQQVIADCKRDETLDELKQDKLARNYEIPSNLLASFHQDMIALITNKFRMFDVFDRGLLPRQEIFPLLSSLGKRADLPDPYAVLASLSASRAALSDDGGLTLAQLLQAIMSTREVKRNSVTARLGAMRINNAPRAASKAQGDVQSLQVSHVPSVGEENMEYGSNVEQATRSRRPTSQHLPGGSKERVKKLGMGHSRSRKSINGRSGNISGVGSSSHALLNTKQHASSKVNIARNTSVSGKKKGKLDRKPSRVRKREAASPDADSHGLRTDSESLSHRSTSSSSTANSSSSCDRAVVSTMNIFSPGSDDSNFNGRTRHLSSTVQDYSVAEDNGETARIFLLLGGDHDGAICCTLLLKFSTREIVESEGIYYSNAPCEITRTTPVLPTQRSLTNALLMLKKCVSIKQECGFELRPTNQLDAVDEMLYELKRNQPHFIVAKSPVRHTLRTITSNFDVPLKSSPHQEPQEQLAASNYPAVNALGTSASSPALSTTTGQVPPPASRAFIDVF</sequence>
<feature type="compositionally biased region" description="Basic residues" evidence="1">
    <location>
        <begin position="482"/>
        <end position="497"/>
    </location>
</feature>
<evidence type="ECO:0000256" key="1">
    <source>
        <dbReference type="SAM" id="MobiDB-lite"/>
    </source>
</evidence>
<evidence type="ECO:0000313" key="3">
    <source>
        <dbReference type="Proteomes" id="UP001632037"/>
    </source>
</evidence>
<keyword evidence="3" id="KW-1185">Reference proteome</keyword>